<name>A0ABY5NU22_9FLAO</name>
<accession>A0ABY5NU22</accession>
<dbReference type="Pfam" id="PF04326">
    <property type="entry name" value="SLFN_AlbA_2"/>
    <property type="match status" value="1"/>
</dbReference>
<dbReference type="EMBL" id="CP102382">
    <property type="protein sequence ID" value="UUV22090.1"/>
    <property type="molecule type" value="Genomic_DNA"/>
</dbReference>
<organism evidence="2 3">
    <name type="scientific">Paenimyroides aestuarii</name>
    <dbReference type="NCBI Taxonomy" id="2968490"/>
    <lineage>
        <taxon>Bacteria</taxon>
        <taxon>Pseudomonadati</taxon>
        <taxon>Bacteroidota</taxon>
        <taxon>Flavobacteriia</taxon>
        <taxon>Flavobacteriales</taxon>
        <taxon>Flavobacteriaceae</taxon>
        <taxon>Paenimyroides</taxon>
    </lineage>
</organism>
<dbReference type="InterPro" id="IPR038461">
    <property type="entry name" value="Schlafen_AlbA_2_dom_sf"/>
</dbReference>
<dbReference type="Proteomes" id="UP001317001">
    <property type="component" value="Chromosome"/>
</dbReference>
<gene>
    <name evidence="2" type="ORF">NPX36_03335</name>
</gene>
<evidence type="ECO:0000313" key="3">
    <source>
        <dbReference type="Proteomes" id="UP001317001"/>
    </source>
</evidence>
<proteinExistence type="predicted"/>
<reference evidence="2 3" key="1">
    <citation type="submission" date="2022-08" db="EMBL/GenBank/DDBJ databases">
        <title>Myroides zhujiangensis sp. nov., a novel bacterium isolated from sediment in the Pearl River Estuary.</title>
        <authorList>
            <person name="Cui L."/>
        </authorList>
    </citation>
    <scope>NUCLEOTIDE SEQUENCE [LARGE SCALE GENOMIC DNA]</scope>
    <source>
        <strain evidence="2 3">SCSIO 72103</strain>
    </source>
</reference>
<dbReference type="InterPro" id="IPR007421">
    <property type="entry name" value="Schlafen_AlbA_2_dom"/>
</dbReference>
<dbReference type="RefSeq" id="WP_257500007.1">
    <property type="nucleotide sequence ID" value="NZ_CP102382.1"/>
</dbReference>
<dbReference type="GO" id="GO:0005524">
    <property type="term" value="F:ATP binding"/>
    <property type="evidence" value="ECO:0007669"/>
    <property type="project" value="UniProtKB-KW"/>
</dbReference>
<keyword evidence="3" id="KW-1185">Reference proteome</keyword>
<protein>
    <submittedName>
        <fullName evidence="2">ATP-binding protein</fullName>
    </submittedName>
</protein>
<evidence type="ECO:0000259" key="1">
    <source>
        <dbReference type="Pfam" id="PF04326"/>
    </source>
</evidence>
<keyword evidence="2" id="KW-0547">Nucleotide-binding</keyword>
<sequence length="389" mass="44800">MNLKELKEQISTTIENLKDHGKFPKENNLYDYKMELNFYGLTECIEIFMRNFAKDILSFSNSNGGILLLGIKEDKKTGTLEDIGLDVKNIDLLNQIDLSLVCQQFNKVAKVGVDLDLQSFQIGTRNFFYLLIEKQNQIIIPINDFKEYNLKKGEIIYRVSGKNEVANSTTQDFNKFIQIKANEKNKEFMEIWSKLLPEMFDINPREVLILNPKNNTVYGYNSKENLLSSSEIDIDQTENGIFNIILNAISAGDIGKISNDEGKPIYKIVGELKSKTPRDFIYFSSLFDKIKAQSNYNLSSNQLKCVFKHLNWITDEKLPIENPDETKINNEFNQFIWVETLDKTHKIVFSENAINPIVEAINDNKNHNSIFGKSLQNKTVKSKTKTKTK</sequence>
<dbReference type="Gene3D" id="3.30.950.30">
    <property type="entry name" value="Schlafen, AAA domain"/>
    <property type="match status" value="1"/>
</dbReference>
<keyword evidence="2" id="KW-0067">ATP-binding</keyword>
<feature type="domain" description="Schlafen AlbA-2" evidence="1">
    <location>
        <begin position="26"/>
        <end position="166"/>
    </location>
</feature>
<evidence type="ECO:0000313" key="2">
    <source>
        <dbReference type="EMBL" id="UUV22090.1"/>
    </source>
</evidence>